<keyword evidence="1" id="KW-0472">Membrane</keyword>
<organism evidence="2">
    <name type="scientific">viral metagenome</name>
    <dbReference type="NCBI Taxonomy" id="1070528"/>
    <lineage>
        <taxon>unclassified sequences</taxon>
        <taxon>metagenomes</taxon>
        <taxon>organismal metagenomes</taxon>
    </lineage>
</organism>
<keyword evidence="1" id="KW-0812">Transmembrane</keyword>
<reference evidence="2" key="1">
    <citation type="journal article" date="2020" name="Nature">
        <title>Giant virus diversity and host interactions through global metagenomics.</title>
        <authorList>
            <person name="Schulz F."/>
            <person name="Roux S."/>
            <person name="Paez-Espino D."/>
            <person name="Jungbluth S."/>
            <person name="Walsh D.A."/>
            <person name="Denef V.J."/>
            <person name="McMahon K.D."/>
            <person name="Konstantinidis K.T."/>
            <person name="Eloe-Fadrosh E.A."/>
            <person name="Kyrpides N.C."/>
            <person name="Woyke T."/>
        </authorList>
    </citation>
    <scope>NUCLEOTIDE SEQUENCE</scope>
    <source>
        <strain evidence="2">GVMAG-M-3300025874-2</strain>
    </source>
</reference>
<dbReference type="EMBL" id="MN740346">
    <property type="protein sequence ID" value="QHU01694.1"/>
    <property type="molecule type" value="Genomic_DNA"/>
</dbReference>
<keyword evidence="1" id="KW-1133">Transmembrane helix</keyword>
<evidence type="ECO:0000313" key="2">
    <source>
        <dbReference type="EMBL" id="QHU01694.1"/>
    </source>
</evidence>
<protein>
    <submittedName>
        <fullName evidence="2">Uncharacterized protein</fullName>
    </submittedName>
</protein>
<accession>A0A6C0JDI4</accession>
<feature type="transmembrane region" description="Helical" evidence="1">
    <location>
        <begin position="6"/>
        <end position="25"/>
    </location>
</feature>
<sequence length="65" mass="7696">MLIYLLSFIVAFIIGLFLFKTYDIHGPNSNRIKEKVYKINNKYYQFTTEICICPLNDSIKCVKKK</sequence>
<evidence type="ECO:0000256" key="1">
    <source>
        <dbReference type="SAM" id="Phobius"/>
    </source>
</evidence>
<name>A0A6C0JDI4_9ZZZZ</name>
<proteinExistence type="predicted"/>
<dbReference type="AlphaFoldDB" id="A0A6C0JDI4"/>